<dbReference type="AlphaFoldDB" id="A0A096BBL3"/>
<reference evidence="2 3" key="1">
    <citation type="submission" date="2011-08" db="EMBL/GenBank/DDBJ databases">
        <title>The Genome Sequence of Clostridium orbiscindens 1_3_50AFAA.</title>
        <authorList>
            <consortium name="The Broad Institute Genome Sequencing Platform"/>
            <person name="Earl A."/>
            <person name="Ward D."/>
            <person name="Feldgarden M."/>
            <person name="Gevers D."/>
            <person name="Daigneault M."/>
            <person name="Strauss J."/>
            <person name="Allen-Vercoe E."/>
            <person name="Young S.K."/>
            <person name="Zeng Q."/>
            <person name="Gargeya S."/>
            <person name="Fitzgerald M."/>
            <person name="Haas B."/>
            <person name="Abouelleil A."/>
            <person name="Alvarado L."/>
            <person name="Arachchi H.M."/>
            <person name="Berlin A."/>
            <person name="Brown A."/>
            <person name="Chapman S.B."/>
            <person name="Chen Z."/>
            <person name="Dunbar C."/>
            <person name="Freedman E."/>
            <person name="Gearin G."/>
            <person name="Gellesch M."/>
            <person name="Goldberg J."/>
            <person name="Griggs A."/>
            <person name="Gujja S."/>
            <person name="Heiman D."/>
            <person name="Howarth C."/>
            <person name="Larson L."/>
            <person name="Lui A."/>
            <person name="MacDonald P.J.P."/>
            <person name="Montmayeur A."/>
            <person name="Murphy C."/>
            <person name="Neiman D."/>
            <person name="Pearson M."/>
            <person name="Priest M."/>
            <person name="Roberts A."/>
            <person name="Saif S."/>
            <person name="Shea T."/>
            <person name="Shenoy N."/>
            <person name="Sisk P."/>
            <person name="Stolte C."/>
            <person name="Sykes S."/>
            <person name="Wortman J."/>
            <person name="Nusbaum C."/>
            <person name="Birren B."/>
        </authorList>
    </citation>
    <scope>NUCLEOTIDE SEQUENCE [LARGE SCALE GENOMIC DNA]</scope>
    <source>
        <strain evidence="2 3">1_3_50AFAA</strain>
    </source>
</reference>
<dbReference type="PROSITE" id="PS51186">
    <property type="entry name" value="GNAT"/>
    <property type="match status" value="1"/>
</dbReference>
<feature type="domain" description="N-acetyltransferase" evidence="1">
    <location>
        <begin position="1"/>
        <end position="145"/>
    </location>
</feature>
<dbReference type="HOGENOM" id="CLU_105077_2_0_9"/>
<evidence type="ECO:0000313" key="2">
    <source>
        <dbReference type="EMBL" id="KGF56485.1"/>
    </source>
</evidence>
<comment type="caution">
    <text evidence="2">The sequence shown here is derived from an EMBL/GenBank/DDBJ whole genome shotgun (WGS) entry which is preliminary data.</text>
</comment>
<dbReference type="GO" id="GO:0016747">
    <property type="term" value="F:acyltransferase activity, transferring groups other than amino-acyl groups"/>
    <property type="evidence" value="ECO:0007669"/>
    <property type="project" value="InterPro"/>
</dbReference>
<dbReference type="InterPro" id="IPR000182">
    <property type="entry name" value="GNAT_dom"/>
</dbReference>
<evidence type="ECO:0000313" key="3">
    <source>
        <dbReference type="Proteomes" id="UP000029585"/>
    </source>
</evidence>
<name>A0A096BBL3_FLAPL</name>
<gene>
    <name evidence="2" type="ORF">HMPREF9460_00985</name>
</gene>
<evidence type="ECO:0000259" key="1">
    <source>
        <dbReference type="PROSITE" id="PS51186"/>
    </source>
</evidence>
<dbReference type="SUPFAM" id="SSF55729">
    <property type="entry name" value="Acyl-CoA N-acyltransferases (Nat)"/>
    <property type="match status" value="1"/>
</dbReference>
<dbReference type="eggNOG" id="COG0456">
    <property type="taxonomic scope" value="Bacteria"/>
</dbReference>
<sequence>MDLRPIPARDWADWYTGELCASFPACECKPLEAIRALAAEGRYELLGLCDGAALLGYATLWSTPEWPDYVLLDYLGVTAARRNGGLGGAILKMLAAREAGRRTVLVEAEAERSGGPEEERPLRLRRLGFYARNGCIPVYESFNCGLLCQVFVLGPAPADQVDLKAAHRAIYGPARTDVVIDPPPGASPEPPYWM</sequence>
<dbReference type="CDD" id="cd04301">
    <property type="entry name" value="NAT_SF"/>
    <property type="match status" value="1"/>
</dbReference>
<dbReference type="Gene3D" id="3.40.630.30">
    <property type="match status" value="1"/>
</dbReference>
<dbReference type="Proteomes" id="UP000029585">
    <property type="component" value="Unassembled WGS sequence"/>
</dbReference>
<dbReference type="EMBL" id="ADLO01000040">
    <property type="protein sequence ID" value="KGF56485.1"/>
    <property type="molecule type" value="Genomic_DNA"/>
</dbReference>
<accession>A0A096BBL3</accession>
<keyword evidence="3" id="KW-1185">Reference proteome</keyword>
<organism evidence="2 3">
    <name type="scientific">Flavonifractor plautii 1_3_50AFAA</name>
    <dbReference type="NCBI Taxonomy" id="742738"/>
    <lineage>
        <taxon>Bacteria</taxon>
        <taxon>Bacillati</taxon>
        <taxon>Bacillota</taxon>
        <taxon>Clostridia</taxon>
        <taxon>Eubacteriales</taxon>
        <taxon>Oscillospiraceae</taxon>
        <taxon>Flavonifractor</taxon>
    </lineage>
</organism>
<proteinExistence type="predicted"/>
<dbReference type="RefSeq" id="WP_044939598.1">
    <property type="nucleotide sequence ID" value="NZ_KN174162.1"/>
</dbReference>
<dbReference type="InterPro" id="IPR016181">
    <property type="entry name" value="Acyl_CoA_acyltransferase"/>
</dbReference>
<protein>
    <recommendedName>
        <fullName evidence="1">N-acetyltransferase domain-containing protein</fullName>
    </recommendedName>
</protein>
<dbReference type="PATRIC" id="fig|742738.3.peg.1020"/>